<reference evidence="1" key="1">
    <citation type="journal article" date="2020" name="Stud. Mycol.">
        <title>101 Dothideomycetes genomes: a test case for predicting lifestyles and emergence of pathogens.</title>
        <authorList>
            <person name="Haridas S."/>
            <person name="Albert R."/>
            <person name="Binder M."/>
            <person name="Bloem J."/>
            <person name="Labutti K."/>
            <person name="Salamov A."/>
            <person name="Andreopoulos B."/>
            <person name="Baker S."/>
            <person name="Barry K."/>
            <person name="Bills G."/>
            <person name="Bluhm B."/>
            <person name="Cannon C."/>
            <person name="Castanera R."/>
            <person name="Culley D."/>
            <person name="Daum C."/>
            <person name="Ezra D."/>
            <person name="Gonzalez J."/>
            <person name="Henrissat B."/>
            <person name="Kuo A."/>
            <person name="Liang C."/>
            <person name="Lipzen A."/>
            <person name="Lutzoni F."/>
            <person name="Magnuson J."/>
            <person name="Mondo S."/>
            <person name="Nolan M."/>
            <person name="Ohm R."/>
            <person name="Pangilinan J."/>
            <person name="Park H.-J."/>
            <person name="Ramirez L."/>
            <person name="Alfaro M."/>
            <person name="Sun H."/>
            <person name="Tritt A."/>
            <person name="Yoshinaga Y."/>
            <person name="Zwiers L.-H."/>
            <person name="Turgeon B."/>
            <person name="Goodwin S."/>
            <person name="Spatafora J."/>
            <person name="Crous P."/>
            <person name="Grigoriev I."/>
        </authorList>
    </citation>
    <scope>NUCLEOTIDE SEQUENCE</scope>
    <source>
        <strain evidence="1">CBS 121167</strain>
    </source>
</reference>
<dbReference type="GeneID" id="54298505"/>
<accession>A0A6A6B5B8</accession>
<dbReference type="EMBL" id="ML995495">
    <property type="protein sequence ID" value="KAF2138828.1"/>
    <property type="molecule type" value="Genomic_DNA"/>
</dbReference>
<keyword evidence="2" id="KW-1185">Reference proteome</keyword>
<organism evidence="1 2">
    <name type="scientific">Aplosporella prunicola CBS 121167</name>
    <dbReference type="NCBI Taxonomy" id="1176127"/>
    <lineage>
        <taxon>Eukaryota</taxon>
        <taxon>Fungi</taxon>
        <taxon>Dikarya</taxon>
        <taxon>Ascomycota</taxon>
        <taxon>Pezizomycotina</taxon>
        <taxon>Dothideomycetes</taxon>
        <taxon>Dothideomycetes incertae sedis</taxon>
        <taxon>Botryosphaeriales</taxon>
        <taxon>Aplosporellaceae</taxon>
        <taxon>Aplosporella</taxon>
    </lineage>
</organism>
<protein>
    <submittedName>
        <fullName evidence="1">Uncharacterized protein</fullName>
    </submittedName>
</protein>
<dbReference type="AlphaFoldDB" id="A0A6A6B5B8"/>
<dbReference type="Proteomes" id="UP000799438">
    <property type="component" value="Unassembled WGS sequence"/>
</dbReference>
<dbReference type="RefSeq" id="XP_033394541.1">
    <property type="nucleotide sequence ID" value="XM_033541009.1"/>
</dbReference>
<evidence type="ECO:0000313" key="1">
    <source>
        <dbReference type="EMBL" id="KAF2138828.1"/>
    </source>
</evidence>
<name>A0A6A6B5B8_9PEZI</name>
<evidence type="ECO:0000313" key="2">
    <source>
        <dbReference type="Proteomes" id="UP000799438"/>
    </source>
</evidence>
<gene>
    <name evidence="1" type="ORF">K452DRAFT_290474</name>
</gene>
<sequence>MSLLERAPLFFFILNRPPLSFCCCAEHHDPLVERNSVSSNRLSEVISFEGYKALQLIGTKKFLRDRLRNCCLDRRKPHYFLFPFLLSLSSTPPPLHTTRLPTHSTTWHLQQGRA</sequence>
<proteinExistence type="predicted"/>